<dbReference type="EMBL" id="VULT01000003">
    <property type="protein sequence ID" value="MSS16595.1"/>
    <property type="molecule type" value="Genomic_DNA"/>
</dbReference>
<dbReference type="SUPFAM" id="SSF54534">
    <property type="entry name" value="FKBP-like"/>
    <property type="match status" value="1"/>
</dbReference>
<keyword evidence="6" id="KW-0143">Chaperone</keyword>
<evidence type="ECO:0000256" key="8">
    <source>
        <dbReference type="ARBA" id="ARBA00037071"/>
    </source>
</evidence>
<feature type="domain" description="PPIase FKBP-type" evidence="11">
    <location>
        <begin position="7"/>
        <end position="76"/>
    </location>
</feature>
<dbReference type="EC" id="5.2.1.8" evidence="10"/>
<dbReference type="GO" id="GO:0005737">
    <property type="term" value="C:cytoplasm"/>
    <property type="evidence" value="ECO:0007669"/>
    <property type="project" value="UniProtKB-SubCell"/>
</dbReference>
<evidence type="ECO:0000313" key="12">
    <source>
        <dbReference type="EMBL" id="MSS16595.1"/>
    </source>
</evidence>
<keyword evidence="7 9" id="KW-0413">Isomerase</keyword>
<dbReference type="AlphaFoldDB" id="A0A6L5XAS4"/>
<dbReference type="Pfam" id="PF00254">
    <property type="entry name" value="FKBP_C"/>
    <property type="match status" value="1"/>
</dbReference>
<proteinExistence type="inferred from homology"/>
<keyword evidence="13" id="KW-1185">Reference proteome</keyword>
<dbReference type="GO" id="GO:0003755">
    <property type="term" value="F:peptidyl-prolyl cis-trans isomerase activity"/>
    <property type="evidence" value="ECO:0007669"/>
    <property type="project" value="UniProtKB-UniRule"/>
</dbReference>
<evidence type="ECO:0000256" key="7">
    <source>
        <dbReference type="ARBA" id="ARBA00023235"/>
    </source>
</evidence>
<reference evidence="12 13" key="1">
    <citation type="submission" date="2019-08" db="EMBL/GenBank/DDBJ databases">
        <title>In-depth cultivation of the pig gut microbiome towards novel bacterial diversity and tailored functional studies.</title>
        <authorList>
            <person name="Wylensek D."/>
            <person name="Hitch T.C.A."/>
            <person name="Clavel T."/>
        </authorList>
    </citation>
    <scope>NUCLEOTIDE SEQUENCE [LARGE SCALE GENOMIC DNA]</scope>
    <source>
        <strain evidence="12 13">Oil-RF-744-WCA-WT-10</strain>
    </source>
</reference>
<protein>
    <recommendedName>
        <fullName evidence="10">Peptidyl-prolyl cis-trans isomerase</fullName>
        <ecNumber evidence="10">5.2.1.8</ecNumber>
    </recommendedName>
</protein>
<evidence type="ECO:0000256" key="9">
    <source>
        <dbReference type="PROSITE-ProRule" id="PRU00277"/>
    </source>
</evidence>
<evidence type="ECO:0000256" key="3">
    <source>
        <dbReference type="ARBA" id="ARBA00006577"/>
    </source>
</evidence>
<evidence type="ECO:0000256" key="6">
    <source>
        <dbReference type="ARBA" id="ARBA00023186"/>
    </source>
</evidence>
<gene>
    <name evidence="12" type="ORF">FYJ29_02235</name>
</gene>
<keyword evidence="4" id="KW-0963">Cytoplasm</keyword>
<dbReference type="RefSeq" id="WP_154327379.1">
    <property type="nucleotide sequence ID" value="NZ_CP045696.1"/>
</dbReference>
<dbReference type="InterPro" id="IPR046357">
    <property type="entry name" value="PPIase_dom_sf"/>
</dbReference>
<evidence type="ECO:0000259" key="11">
    <source>
        <dbReference type="PROSITE" id="PS50059"/>
    </source>
</evidence>
<name>A0A6L5XAS4_9BACT</name>
<comment type="subcellular location">
    <subcellularLocation>
        <location evidence="2">Cytoplasm</location>
    </subcellularLocation>
</comment>
<comment type="catalytic activity">
    <reaction evidence="1 9 10">
        <text>[protein]-peptidylproline (omega=180) = [protein]-peptidylproline (omega=0)</text>
        <dbReference type="Rhea" id="RHEA:16237"/>
        <dbReference type="Rhea" id="RHEA-COMP:10747"/>
        <dbReference type="Rhea" id="RHEA-COMP:10748"/>
        <dbReference type="ChEBI" id="CHEBI:83833"/>
        <dbReference type="ChEBI" id="CHEBI:83834"/>
        <dbReference type="EC" id="5.2.1.8"/>
    </reaction>
</comment>
<evidence type="ECO:0000256" key="5">
    <source>
        <dbReference type="ARBA" id="ARBA00023110"/>
    </source>
</evidence>
<evidence type="ECO:0000256" key="1">
    <source>
        <dbReference type="ARBA" id="ARBA00000971"/>
    </source>
</evidence>
<comment type="caution">
    <text evidence="12">The sequence shown here is derived from an EMBL/GenBank/DDBJ whole genome shotgun (WGS) entry which is preliminary data.</text>
</comment>
<comment type="similarity">
    <text evidence="3 10">Belongs to the FKBP-type PPIase family.</text>
</comment>
<dbReference type="PROSITE" id="PS50059">
    <property type="entry name" value="FKBP_PPIASE"/>
    <property type="match status" value="1"/>
</dbReference>
<comment type="function">
    <text evidence="8">Also involved in hydrogenase metallocenter assembly, probably by participating in the nickel insertion step. This function in hydrogenase biosynthesis requires chaperone activity and the presence of the metal-binding domain, but not PPIase activity.</text>
</comment>
<accession>A0A6L5XAS4</accession>
<dbReference type="Proteomes" id="UP000483362">
    <property type="component" value="Unassembled WGS sequence"/>
</dbReference>
<organism evidence="12 13">
    <name type="scientific">Sodaliphilus pleomorphus</name>
    <dbReference type="NCBI Taxonomy" id="2606626"/>
    <lineage>
        <taxon>Bacteria</taxon>
        <taxon>Pseudomonadati</taxon>
        <taxon>Bacteroidota</taxon>
        <taxon>Bacteroidia</taxon>
        <taxon>Bacteroidales</taxon>
        <taxon>Muribaculaceae</taxon>
        <taxon>Sodaliphilus</taxon>
    </lineage>
</organism>
<evidence type="ECO:0000313" key="13">
    <source>
        <dbReference type="Proteomes" id="UP000483362"/>
    </source>
</evidence>
<dbReference type="InterPro" id="IPR001179">
    <property type="entry name" value="PPIase_FKBP_dom"/>
</dbReference>
<dbReference type="PANTHER" id="PTHR47861:SF3">
    <property type="entry name" value="FKBP-TYPE PEPTIDYL-PROLYL CIS-TRANS ISOMERASE SLYD"/>
    <property type="match status" value="1"/>
</dbReference>
<dbReference type="Gene3D" id="3.10.50.40">
    <property type="match status" value="1"/>
</dbReference>
<evidence type="ECO:0000256" key="4">
    <source>
        <dbReference type="ARBA" id="ARBA00022490"/>
    </source>
</evidence>
<evidence type="ECO:0000256" key="10">
    <source>
        <dbReference type="RuleBase" id="RU003915"/>
    </source>
</evidence>
<evidence type="ECO:0000256" key="2">
    <source>
        <dbReference type="ARBA" id="ARBA00004496"/>
    </source>
</evidence>
<dbReference type="PANTHER" id="PTHR47861">
    <property type="entry name" value="FKBP-TYPE PEPTIDYL-PROLYL CIS-TRANS ISOMERASE SLYD"/>
    <property type="match status" value="1"/>
</dbReference>
<dbReference type="GO" id="GO:0042026">
    <property type="term" value="P:protein refolding"/>
    <property type="evidence" value="ECO:0007669"/>
    <property type="project" value="UniProtKB-ARBA"/>
</dbReference>
<sequence length="186" mass="20285">METIKFGKYVSLAYEIFVVDGGKETSVFKFSQSKPDSFVYGMDQTMIDAFMKHIEGKAQGDTFDFTLTPEEAFGDRKQELVMTFDKKMFEHDGEFDSDNVYEGAAVPMRTEQGMIVTGRVTAITATEVTLDFNHPLAGETIHYVGQVLLVRDATPSELNPKHGGCEGCSGSCGHEGGCDGCSGSCD</sequence>
<keyword evidence="5 9" id="KW-0697">Rotamase</keyword>